<name>A0A0R1FB34_9LACO</name>
<sequence>MTTITIIVGDKKYKPTADYTASDQIAYYPFNTAAFIPTPLTPQTKSYRRLMAFLLGRPQIEAKLRHIERNFTTGQLLRHFKRQNIYFALASDREQIHNFLAQHPEDTITLLLLGKKTWSCATEFTHPQLETLLFTAPHKKDSFWCSLDYQDQSGIASTSTMQKLIQPKIRL</sequence>
<organism evidence="1 2">
    <name type="scientific">Loigolactobacillus coryniformis subsp. coryniformis KCTC 3167 = DSM 20001</name>
    <dbReference type="NCBI Taxonomy" id="913848"/>
    <lineage>
        <taxon>Bacteria</taxon>
        <taxon>Bacillati</taxon>
        <taxon>Bacillota</taxon>
        <taxon>Bacilli</taxon>
        <taxon>Lactobacillales</taxon>
        <taxon>Lactobacillaceae</taxon>
        <taxon>Loigolactobacillus</taxon>
    </lineage>
</organism>
<dbReference type="RefSeq" id="WP_010011086.1">
    <property type="nucleotide sequence ID" value="NZ_AZCN01000010.1"/>
</dbReference>
<evidence type="ECO:0000313" key="2">
    <source>
        <dbReference type="Proteomes" id="UP000051181"/>
    </source>
</evidence>
<accession>A0A0R1FB34</accession>
<dbReference type="GeneID" id="65917273"/>
<proteinExistence type="predicted"/>
<dbReference type="AlphaFoldDB" id="A0A0R1FB34"/>
<comment type="caution">
    <text evidence="1">The sequence shown here is derived from an EMBL/GenBank/DDBJ whole genome shotgun (WGS) entry which is preliminary data.</text>
</comment>
<evidence type="ECO:0000313" key="1">
    <source>
        <dbReference type="EMBL" id="KRK18670.1"/>
    </source>
</evidence>
<dbReference type="Proteomes" id="UP000051181">
    <property type="component" value="Unassembled WGS sequence"/>
</dbReference>
<dbReference type="PATRIC" id="fig|913848.6.peg.103"/>
<dbReference type="EMBL" id="AZCN01000010">
    <property type="protein sequence ID" value="KRK18670.1"/>
    <property type="molecule type" value="Genomic_DNA"/>
</dbReference>
<gene>
    <name evidence="1" type="ORF">FD22_GL000105</name>
</gene>
<reference evidence="1 2" key="1">
    <citation type="journal article" date="2015" name="Genome Announc.">
        <title>Expanding the biotechnology potential of lactobacilli through comparative genomics of 213 strains and associated genera.</title>
        <authorList>
            <person name="Sun Z."/>
            <person name="Harris H.M."/>
            <person name="McCann A."/>
            <person name="Guo C."/>
            <person name="Argimon S."/>
            <person name="Zhang W."/>
            <person name="Yang X."/>
            <person name="Jeffery I.B."/>
            <person name="Cooney J.C."/>
            <person name="Kagawa T.F."/>
            <person name="Liu W."/>
            <person name="Song Y."/>
            <person name="Salvetti E."/>
            <person name="Wrobel A."/>
            <person name="Rasinkangas P."/>
            <person name="Parkhill J."/>
            <person name="Rea M.C."/>
            <person name="O'Sullivan O."/>
            <person name="Ritari J."/>
            <person name="Douillard F.P."/>
            <person name="Paul Ross R."/>
            <person name="Yang R."/>
            <person name="Briner A.E."/>
            <person name="Felis G.E."/>
            <person name="de Vos W.M."/>
            <person name="Barrangou R."/>
            <person name="Klaenhammer T.R."/>
            <person name="Caufield P.W."/>
            <person name="Cui Y."/>
            <person name="Zhang H."/>
            <person name="O'Toole P.W."/>
        </authorList>
    </citation>
    <scope>NUCLEOTIDE SEQUENCE [LARGE SCALE GENOMIC DNA]</scope>
    <source>
        <strain evidence="1 2">DSM 20001</strain>
    </source>
</reference>
<protein>
    <submittedName>
        <fullName evidence="1">Uncharacterized protein</fullName>
    </submittedName>
</protein>